<reference evidence="1 2" key="1">
    <citation type="submission" date="2024-09" db="EMBL/GenBank/DDBJ databases">
        <title>Paenibacillus zeirhizospherea sp. nov., isolated from surface of the maize (Zea mays) roots in a horticulture field, Hungary.</title>
        <authorList>
            <person name="Marton D."/>
            <person name="Farkas M."/>
            <person name="Bedics A."/>
            <person name="Toth E."/>
            <person name="Tancsics A."/>
            <person name="Boka K."/>
            <person name="Marati G."/>
            <person name="Kriszt B."/>
            <person name="Cserhati M."/>
        </authorList>
    </citation>
    <scope>NUCLEOTIDE SEQUENCE [LARGE SCALE GENOMIC DNA]</scope>
    <source>
        <strain evidence="1 2">JCM 18446</strain>
    </source>
</reference>
<dbReference type="Proteomes" id="UP001580430">
    <property type="component" value="Unassembled WGS sequence"/>
</dbReference>
<dbReference type="RefSeq" id="WP_375518230.1">
    <property type="nucleotide sequence ID" value="NZ_JBHIRY010000001.1"/>
</dbReference>
<dbReference type="EMBL" id="JBHIRY010000001">
    <property type="protein sequence ID" value="MFB5758978.1"/>
    <property type="molecule type" value="Genomic_DNA"/>
</dbReference>
<comment type="caution">
    <text evidence="1">The sequence shown here is derived from an EMBL/GenBank/DDBJ whole genome shotgun (WGS) entry which is preliminary data.</text>
</comment>
<evidence type="ECO:0000313" key="1">
    <source>
        <dbReference type="EMBL" id="MFB5758978.1"/>
    </source>
</evidence>
<name>A0ABV5BUM2_9BACL</name>
<accession>A0ABV5BUM2</accession>
<sequence length="85" mass="9812">MENNHGQVGEALYLKFTSEKMQERCPNYKFENGQFLNAEELNKMPGVIAGVGVQIDDDTQGEYECVCEYGTEIWTQEIIDKWNNE</sequence>
<organism evidence="1 2">
    <name type="scientific">Paenibacillus medicaginis</name>
    <dbReference type="NCBI Taxonomy" id="1470560"/>
    <lineage>
        <taxon>Bacteria</taxon>
        <taxon>Bacillati</taxon>
        <taxon>Bacillota</taxon>
        <taxon>Bacilli</taxon>
        <taxon>Bacillales</taxon>
        <taxon>Paenibacillaceae</taxon>
        <taxon>Paenibacillus</taxon>
    </lineage>
</organism>
<gene>
    <name evidence="1" type="ORF">ACE5LO_01095</name>
</gene>
<protein>
    <submittedName>
        <fullName evidence="1">Uncharacterized protein</fullName>
    </submittedName>
</protein>
<proteinExistence type="predicted"/>
<keyword evidence="2" id="KW-1185">Reference proteome</keyword>
<evidence type="ECO:0000313" key="2">
    <source>
        <dbReference type="Proteomes" id="UP001580430"/>
    </source>
</evidence>